<dbReference type="SUPFAM" id="SSF57850">
    <property type="entry name" value="RING/U-box"/>
    <property type="match status" value="1"/>
</dbReference>
<dbReference type="InterPro" id="IPR001841">
    <property type="entry name" value="Znf_RING"/>
</dbReference>
<feature type="compositionally biased region" description="Basic and acidic residues" evidence="2">
    <location>
        <begin position="484"/>
        <end position="501"/>
    </location>
</feature>
<name>A0ABN9SCI6_9DINO</name>
<feature type="compositionally biased region" description="Basic and acidic residues" evidence="2">
    <location>
        <begin position="431"/>
        <end position="451"/>
    </location>
</feature>
<feature type="compositionally biased region" description="Basic and acidic residues" evidence="2">
    <location>
        <begin position="548"/>
        <end position="568"/>
    </location>
</feature>
<dbReference type="InterPro" id="IPR013083">
    <property type="entry name" value="Znf_RING/FYVE/PHD"/>
</dbReference>
<dbReference type="Gene3D" id="1.20.120.1910">
    <property type="entry name" value="Cysteine-tRNA ligase, C-terminal anti-codon recognition domain"/>
    <property type="match status" value="1"/>
</dbReference>
<feature type="compositionally biased region" description="Acidic residues" evidence="2">
    <location>
        <begin position="609"/>
        <end position="624"/>
    </location>
</feature>
<keyword evidence="5" id="KW-1185">Reference proteome</keyword>
<proteinExistence type="predicted"/>
<dbReference type="PROSITE" id="PS50089">
    <property type="entry name" value="ZF_RING_2"/>
    <property type="match status" value="1"/>
</dbReference>
<comment type="caution">
    <text evidence="4">The sequence shown here is derived from an EMBL/GenBank/DDBJ whole genome shotgun (WGS) entry which is preliminary data.</text>
</comment>
<organism evidence="4 5">
    <name type="scientific">Prorocentrum cordatum</name>
    <dbReference type="NCBI Taxonomy" id="2364126"/>
    <lineage>
        <taxon>Eukaryota</taxon>
        <taxon>Sar</taxon>
        <taxon>Alveolata</taxon>
        <taxon>Dinophyceae</taxon>
        <taxon>Prorocentrales</taxon>
        <taxon>Prorocentraceae</taxon>
        <taxon>Prorocentrum</taxon>
    </lineage>
</organism>
<evidence type="ECO:0000256" key="2">
    <source>
        <dbReference type="SAM" id="MobiDB-lite"/>
    </source>
</evidence>
<keyword evidence="1" id="KW-0862">Zinc</keyword>
<feature type="compositionally biased region" description="Basic residues" evidence="2">
    <location>
        <begin position="569"/>
        <end position="590"/>
    </location>
</feature>
<evidence type="ECO:0000313" key="4">
    <source>
        <dbReference type="EMBL" id="CAK0829703.1"/>
    </source>
</evidence>
<evidence type="ECO:0000259" key="3">
    <source>
        <dbReference type="PROSITE" id="PS50089"/>
    </source>
</evidence>
<accession>A0ABN9SCI6</accession>
<feature type="domain" description="RING-type" evidence="3">
    <location>
        <begin position="268"/>
        <end position="353"/>
    </location>
</feature>
<evidence type="ECO:0000256" key="1">
    <source>
        <dbReference type="PROSITE-ProRule" id="PRU00175"/>
    </source>
</evidence>
<dbReference type="Proteomes" id="UP001189429">
    <property type="component" value="Unassembled WGS sequence"/>
</dbReference>
<dbReference type="EMBL" id="CAUYUJ010010558">
    <property type="protein sequence ID" value="CAK0829703.1"/>
    <property type="molecule type" value="Genomic_DNA"/>
</dbReference>
<protein>
    <recommendedName>
        <fullName evidence="3">RING-type domain-containing protein</fullName>
    </recommendedName>
</protein>
<evidence type="ECO:0000313" key="5">
    <source>
        <dbReference type="Proteomes" id="UP001189429"/>
    </source>
</evidence>
<gene>
    <name evidence="4" type="ORF">PCOR1329_LOCUS28557</name>
</gene>
<feature type="non-terminal residue" evidence="4">
    <location>
        <position position="1"/>
    </location>
</feature>
<dbReference type="SMART" id="SM00184">
    <property type="entry name" value="RING"/>
    <property type="match status" value="1"/>
</dbReference>
<feature type="compositionally biased region" description="Low complexity" evidence="2">
    <location>
        <begin position="18"/>
        <end position="40"/>
    </location>
</feature>
<dbReference type="Gene3D" id="3.30.40.10">
    <property type="entry name" value="Zinc/RING finger domain, C3HC4 (zinc finger)"/>
    <property type="match status" value="1"/>
</dbReference>
<sequence length="865" mass="92320">SRPGSGRGRAAARRRGADGCPKAAPCAPGPLAAPDAGMPLSAQDSGRPQRERQPVLAARLLGCALVAGRDPGRLSGAGPLGGLRVRPGAPGAAKHEVWEDSARSWWLLAWAVTWSLQAPFWLRAVPASSPLLLLEELSLAVALHQAALRGLTRWAPACSGLPSLAALLASGVVQSRSAVTLLLRCAQMCVLPLLYVRQYGAPADWDRAAGCLALTLTVKIGPVVLERLLVDAGLLPAERLGAFPWATSYPLGHSTEAEEEDSGGEDDCPVCMCSLRCPGGPAAAAAVAAAVRRQVAPGLSAARGRGSSAGLSAARVPPAWGGGRIATTRCGHRYHLQCLSRAAQALARCPQCRAPFLELEAAQGADPSSEEAMSHMLRFFVNILFGLMVLLCLLAADGRQRQLAANALLAIQPPGLENSYPDDSAVKKVVEKKAAEGQDGKEGAAKAEGKKKGVKKGEKKVKDKTKSKGKKKELSPVRGPAGRGRPEPAWKNKEPEPDAGPHRQVVAAGRGRGLTLPSWMTAGVKDAPPPSIPEQKLDDPAEAGKPPEPAKNDLLDSLFEERDKDAAARRSRSPPGGRRKRGRKRGKGKGKGSDDEEDDADGRASGPDAGEDDEPFDLEEDATDEQIQKWVAKRETARRNKDFMTADKIRKDRRNQWVHIDGRTGTTSRNDMRLDVQSNIASLRTVYSYTVCGDFNTGLGVERDDDNVVATEQLGDFNLGRQAIDTAIATLEPITNAESFVELWECTGRSWRAVFEDVDVRDVFIPIDVAVVRQAFWVRDSPVAWQAYKSKMDLPEAGREMEGVVIDAFLGPVASDIFTAISAQMTAYAELVKKEGKGQQRGRAAAARGGRCAVAKPAHAGDLSY</sequence>
<feature type="region of interest" description="Disordered" evidence="2">
    <location>
        <begin position="1"/>
        <end position="51"/>
    </location>
</feature>
<reference evidence="4" key="1">
    <citation type="submission" date="2023-10" db="EMBL/GenBank/DDBJ databases">
        <authorList>
            <person name="Chen Y."/>
            <person name="Shah S."/>
            <person name="Dougan E. K."/>
            <person name="Thang M."/>
            <person name="Chan C."/>
        </authorList>
    </citation>
    <scope>NUCLEOTIDE SEQUENCE [LARGE SCALE GENOMIC DNA]</scope>
</reference>
<keyword evidence="1" id="KW-0863">Zinc-finger</keyword>
<keyword evidence="1" id="KW-0479">Metal-binding</keyword>
<feature type="region of interest" description="Disordered" evidence="2">
    <location>
        <begin position="431"/>
        <end position="635"/>
    </location>
</feature>